<dbReference type="PANTHER" id="PTHR30189:SF1">
    <property type="entry name" value="LPS-ASSEMBLY PROTEIN LPTD"/>
    <property type="match status" value="1"/>
</dbReference>
<feature type="domain" description="Organic solvent tolerance-like N-terminal" evidence="5">
    <location>
        <begin position="51"/>
        <end position="151"/>
    </location>
</feature>
<keyword evidence="2" id="KW-0472">Membrane</keyword>
<dbReference type="Proteomes" id="UP000427769">
    <property type="component" value="Chromosome"/>
</dbReference>
<dbReference type="HAMAP" id="MF_01411">
    <property type="entry name" value="LPS_assembly_LptD"/>
    <property type="match status" value="1"/>
</dbReference>
<organism evidence="8 9">
    <name type="scientific">Desulfosarcina widdelii</name>
    <dbReference type="NCBI Taxonomy" id="947919"/>
    <lineage>
        <taxon>Bacteria</taxon>
        <taxon>Pseudomonadati</taxon>
        <taxon>Thermodesulfobacteriota</taxon>
        <taxon>Desulfobacteria</taxon>
        <taxon>Desulfobacterales</taxon>
        <taxon>Desulfosarcinaceae</taxon>
        <taxon>Desulfosarcina</taxon>
    </lineage>
</organism>
<evidence type="ECO:0000256" key="3">
    <source>
        <dbReference type="ARBA" id="ARBA00023237"/>
    </source>
</evidence>
<protein>
    <submittedName>
        <fullName evidence="8">LPS-assembly protein LptD</fullName>
    </submittedName>
</protein>
<reference evidence="8 9" key="1">
    <citation type="submission" date="2019-11" db="EMBL/GenBank/DDBJ databases">
        <title>Comparative genomics of hydrocarbon-degrading Desulfosarcina strains.</title>
        <authorList>
            <person name="Watanabe M."/>
            <person name="Kojima H."/>
            <person name="Fukui M."/>
        </authorList>
    </citation>
    <scope>NUCLEOTIDE SEQUENCE [LARGE SCALE GENOMIC DNA]</scope>
    <source>
        <strain evidence="8 9">PP31</strain>
    </source>
</reference>
<dbReference type="InterPro" id="IPR045659">
    <property type="entry name" value="LptD_2"/>
</dbReference>
<keyword evidence="9" id="KW-1185">Reference proteome</keyword>
<dbReference type="Pfam" id="PF03968">
    <property type="entry name" value="LptD_N"/>
    <property type="match status" value="1"/>
</dbReference>
<feature type="domain" description="LPS-assembly protein LptD central" evidence="7">
    <location>
        <begin position="190"/>
        <end position="268"/>
    </location>
</feature>
<dbReference type="GO" id="GO:1990351">
    <property type="term" value="C:transporter complex"/>
    <property type="evidence" value="ECO:0007669"/>
    <property type="project" value="TreeGrafter"/>
</dbReference>
<dbReference type="InterPro" id="IPR005653">
    <property type="entry name" value="OstA-like_N"/>
</dbReference>
<dbReference type="AlphaFoldDB" id="A0A5K7ZAP5"/>
<dbReference type="InterPro" id="IPR050218">
    <property type="entry name" value="LptD"/>
</dbReference>
<dbReference type="GO" id="GO:0043165">
    <property type="term" value="P:Gram-negative-bacterium-type cell outer membrane assembly"/>
    <property type="evidence" value="ECO:0007669"/>
    <property type="project" value="InterPro"/>
</dbReference>
<dbReference type="InterPro" id="IPR020889">
    <property type="entry name" value="LipoPS_assembly_LptD"/>
</dbReference>
<feature type="domain" description="LptD C-terminal" evidence="6">
    <location>
        <begin position="310"/>
        <end position="708"/>
    </location>
</feature>
<keyword evidence="1" id="KW-0732">Signal</keyword>
<evidence type="ECO:0000256" key="1">
    <source>
        <dbReference type="ARBA" id="ARBA00022729"/>
    </source>
</evidence>
<evidence type="ECO:0000313" key="8">
    <source>
        <dbReference type="EMBL" id="BBO78926.1"/>
    </source>
</evidence>
<gene>
    <name evidence="8" type="primary">lptD</name>
    <name evidence="8" type="ORF">DSCW_63430</name>
</gene>
<dbReference type="GO" id="GO:0009279">
    <property type="term" value="C:cell outer membrane"/>
    <property type="evidence" value="ECO:0007669"/>
    <property type="project" value="InterPro"/>
</dbReference>
<dbReference type="Pfam" id="PF19838">
    <property type="entry name" value="LptD_2"/>
    <property type="match status" value="1"/>
</dbReference>
<evidence type="ECO:0000313" key="9">
    <source>
        <dbReference type="Proteomes" id="UP000427769"/>
    </source>
</evidence>
<keyword evidence="3" id="KW-0998">Cell outer membrane</keyword>
<accession>A0A5K7ZAP5</accession>
<evidence type="ECO:0000259" key="6">
    <source>
        <dbReference type="Pfam" id="PF04453"/>
    </source>
</evidence>
<dbReference type="KEGG" id="dwd:DSCW_63430"/>
<feature type="region of interest" description="Disordered" evidence="4">
    <location>
        <begin position="569"/>
        <end position="608"/>
    </location>
</feature>
<evidence type="ECO:0000259" key="7">
    <source>
        <dbReference type="Pfam" id="PF19838"/>
    </source>
</evidence>
<dbReference type="Pfam" id="PF04453">
    <property type="entry name" value="LptD"/>
    <property type="match status" value="1"/>
</dbReference>
<evidence type="ECO:0000256" key="2">
    <source>
        <dbReference type="ARBA" id="ARBA00023136"/>
    </source>
</evidence>
<dbReference type="InterPro" id="IPR007543">
    <property type="entry name" value="LptD_C"/>
</dbReference>
<dbReference type="EMBL" id="AP021875">
    <property type="protein sequence ID" value="BBO78926.1"/>
    <property type="molecule type" value="Genomic_DNA"/>
</dbReference>
<evidence type="ECO:0000259" key="5">
    <source>
        <dbReference type="Pfam" id="PF03968"/>
    </source>
</evidence>
<evidence type="ECO:0000256" key="4">
    <source>
        <dbReference type="SAM" id="MobiDB-lite"/>
    </source>
</evidence>
<dbReference type="PANTHER" id="PTHR30189">
    <property type="entry name" value="LPS-ASSEMBLY PROTEIN"/>
    <property type="match status" value="1"/>
</dbReference>
<name>A0A5K7ZAP5_9BACT</name>
<dbReference type="Gene3D" id="2.60.450.10">
    <property type="entry name" value="Lipopolysaccharide (LPS) transport protein A like domain"/>
    <property type="match status" value="1"/>
</dbReference>
<dbReference type="GO" id="GO:0015920">
    <property type="term" value="P:lipopolysaccharide transport"/>
    <property type="evidence" value="ECO:0007669"/>
    <property type="project" value="InterPro"/>
</dbReference>
<proteinExistence type="inferred from homology"/>
<dbReference type="RefSeq" id="WP_170302546.1">
    <property type="nucleotide sequence ID" value="NZ_AP021875.1"/>
</dbReference>
<sequence>MRPLIPRPSRPGTPIPAVLLAIFLWALWAPDYSVADTIGDRIAGSPKVPWQISADNVAYDAATTTYHATGQVIIEKQATRLIADRVAFNHKAMTAVAEGHVVLTVDEDILTGQRLELDIEQETGVVTGGSLFLEQNHFYIRGQRIEKTGKETYRVERGSVTTCDGDRPDWIITSRTLKVTVEGYGTASHAVLRAHDLPVLYVPYIVFPAKTKRQTGLLFPEVGYSDRQGFAWNQPLFWAINDSSDATLYTHYMEERGAKIGLEYRYALTDASFGAIMVDGLHDRKVDDGTEKATDQWGYGDDDYDRPNADRYWLRAKVDQELPQGFMARLDLDIVSDQDYLTEFREGPDGFYATRESFLETFGRDLDTYDEDTRTNRLNVSRSWSRFSLNADVLWNDNVTNRRWEETDDTLQRLPRIEFDGTKQQAFESPFYWDLASEYTYFYKEDGERGHRADLYPRAYLPLKWKNYLSVEPSAGWRQTTWVMDRWEDEALDKTTYRQIYDAKLDVSTEFSKIMGSPVAAVDRIRHSVKPRVVYKYIPDQDQSDLPDFDTDIDRIAAANTVTYSLTNTLTSRQSKKPSPPGHTAAGKGPETGGEEQPSAVAKAAPGKDPEKEIILPTYDYSRFCRFYLEQTYDIDAAKDDDPEPFSDLYGELDLSFGSYFGLDSDADFDTYASHFSSHNVAAVVNDLRGDRLRIEHRYERDENESVYGTVAVKLTGRLSVTGEYERDLLAEKDVLKGAGFLYTAQCWAFDFRYTNEDGDHSFAFRLNLMGIGGFGK</sequence>